<keyword evidence="5" id="KW-1185">Reference proteome</keyword>
<evidence type="ECO:0000313" key="2">
    <source>
        <dbReference type="EMBL" id="PCS04799.1"/>
    </source>
</evidence>
<comment type="similarity">
    <text evidence="1">Belongs to the protein-tyrosine phosphatase family.</text>
</comment>
<evidence type="ECO:0000313" key="3">
    <source>
        <dbReference type="EMBL" id="SFZ73878.1"/>
    </source>
</evidence>
<reference evidence="3 4" key="2">
    <citation type="submission" date="2016-11" db="EMBL/GenBank/DDBJ databases">
        <authorList>
            <person name="Jaros S."/>
            <person name="Januszkiewicz K."/>
            <person name="Wedrychowicz H."/>
        </authorList>
    </citation>
    <scope>NUCLEOTIDE SEQUENCE [LARGE SCALE GENOMIC DNA]</scope>
    <source>
        <strain evidence="3 4">DSM 22330</strain>
    </source>
</reference>
<dbReference type="PROSITE" id="PS00383">
    <property type="entry name" value="TYR_PHOSPHATASE_1"/>
    <property type="match status" value="1"/>
</dbReference>
<name>A0A1K2HAU2_9LACT</name>
<dbReference type="InterPro" id="IPR026893">
    <property type="entry name" value="Tyr/Ser_Pase_IphP-type"/>
</dbReference>
<evidence type="ECO:0000313" key="5">
    <source>
        <dbReference type="Proteomes" id="UP000218979"/>
    </source>
</evidence>
<dbReference type="EMBL" id="FPKS01000004">
    <property type="protein sequence ID" value="SFZ73878.1"/>
    <property type="molecule type" value="Genomic_DNA"/>
</dbReference>
<dbReference type="EMBL" id="JXJT01000001">
    <property type="protein sequence ID" value="PCS04799.1"/>
    <property type="molecule type" value="Genomic_DNA"/>
</dbReference>
<organism evidence="3 4">
    <name type="scientific">Pseudolactococcus chungangensis CAU 28 = DSM 22330</name>
    <dbReference type="NCBI Taxonomy" id="1122154"/>
    <lineage>
        <taxon>Bacteria</taxon>
        <taxon>Bacillati</taxon>
        <taxon>Bacillota</taxon>
        <taxon>Bacilli</taxon>
        <taxon>Lactobacillales</taxon>
        <taxon>Streptococcaceae</taxon>
        <taxon>Pseudolactococcus</taxon>
    </lineage>
</organism>
<sequence length="252" mass="28076">MQDLVNFRDLGGYQAQEGKKVTHGKVLRAAQPIGLSESDKNTLLKDYHLKKIIDFRSQQEVVEKPVDTLSGVAYLNIDLMKDIQSGTSGLADLAKSASVSEVDKAMQTIYGELVLDKTSQKGYANFLEQIIMQEEGAILFHCFAGKDRTGVGAALILSLLGVRQADIVYDYLLTNTQRQETNHKMTTFAASQGMTREQLLALDRLLSVDETYLGHAFSNIKENYGTIQTYATEALNFEQDKQAYLHKLLLTD</sequence>
<evidence type="ECO:0000256" key="1">
    <source>
        <dbReference type="ARBA" id="ARBA00009580"/>
    </source>
</evidence>
<dbReference type="SUPFAM" id="SSF52799">
    <property type="entry name" value="(Phosphotyrosine protein) phosphatases II"/>
    <property type="match status" value="1"/>
</dbReference>
<dbReference type="AlphaFoldDB" id="A0A1K2HAU2"/>
<reference evidence="2 5" key="1">
    <citation type="submission" date="2014-12" db="EMBL/GenBank/DDBJ databases">
        <title>Draft genome sequences of 10 type strains of Lactococcus.</title>
        <authorList>
            <person name="Sun Z."/>
            <person name="Zhong Z."/>
            <person name="Liu W."/>
            <person name="Zhang W."/>
            <person name="Zhang H."/>
        </authorList>
    </citation>
    <scope>NUCLEOTIDE SEQUENCE [LARGE SCALE GENOMIC DNA]</scope>
    <source>
        <strain evidence="2 5">DSM 22330</strain>
    </source>
</reference>
<dbReference type="PANTHER" id="PTHR31126:SF1">
    <property type="entry name" value="TYROSINE SPECIFIC PROTEIN PHOSPHATASES DOMAIN-CONTAINING PROTEIN"/>
    <property type="match status" value="1"/>
</dbReference>
<dbReference type="Pfam" id="PF13350">
    <property type="entry name" value="Y_phosphatase3"/>
    <property type="match status" value="1"/>
</dbReference>
<dbReference type="Proteomes" id="UP000218979">
    <property type="component" value="Unassembled WGS sequence"/>
</dbReference>
<dbReference type="InterPro" id="IPR029021">
    <property type="entry name" value="Prot-tyrosine_phosphatase-like"/>
</dbReference>
<evidence type="ECO:0000313" key="4">
    <source>
        <dbReference type="Proteomes" id="UP000185655"/>
    </source>
</evidence>
<dbReference type="OrthoDB" id="1188001at2"/>
<dbReference type="STRING" id="1122154.SAMN02746068_00976"/>
<dbReference type="Proteomes" id="UP000185655">
    <property type="component" value="Unassembled WGS sequence"/>
</dbReference>
<dbReference type="RefSeq" id="WP_072353531.1">
    <property type="nucleotide sequence ID" value="NZ_FPKS01000004.1"/>
</dbReference>
<dbReference type="PANTHER" id="PTHR31126">
    <property type="entry name" value="TYROSINE-PROTEIN PHOSPHATASE"/>
    <property type="match status" value="1"/>
</dbReference>
<dbReference type="GO" id="GO:0004721">
    <property type="term" value="F:phosphoprotein phosphatase activity"/>
    <property type="evidence" value="ECO:0007669"/>
    <property type="project" value="InterPro"/>
</dbReference>
<accession>A0A1K2HAU2</accession>
<gene>
    <name evidence="2" type="ORF">RR45_GL000118</name>
    <name evidence="3" type="ORF">SAMN02746068_00976</name>
</gene>
<protein>
    <submittedName>
        <fullName evidence="2">Aldo/keto reductase family protein</fullName>
    </submittedName>
    <submittedName>
        <fullName evidence="3">Protein-tyrosine phosphatase</fullName>
    </submittedName>
</protein>
<dbReference type="InterPro" id="IPR016130">
    <property type="entry name" value="Tyr_Pase_AS"/>
</dbReference>
<dbReference type="Gene3D" id="3.90.190.10">
    <property type="entry name" value="Protein tyrosine phosphatase superfamily"/>
    <property type="match status" value="1"/>
</dbReference>
<proteinExistence type="inferred from homology"/>